<accession>A0A6J6ALT4</accession>
<dbReference type="InterPro" id="IPR009100">
    <property type="entry name" value="AcylCoA_DH/oxidase_NM_dom_sf"/>
</dbReference>
<keyword evidence="5" id="KW-0560">Oxidoreductase</keyword>
<dbReference type="SUPFAM" id="SSF56645">
    <property type="entry name" value="Acyl-CoA dehydrogenase NM domain-like"/>
    <property type="match status" value="1"/>
</dbReference>
<gene>
    <name evidence="9" type="ORF">UFOPK4201_00701</name>
</gene>
<comment type="similarity">
    <text evidence="2">Belongs to the acyl-CoA dehydrogenase family.</text>
</comment>
<dbReference type="InterPro" id="IPR006091">
    <property type="entry name" value="Acyl-CoA_Oxase/DH_mid-dom"/>
</dbReference>
<dbReference type="PANTHER" id="PTHR43292">
    <property type="entry name" value="ACYL-COA DEHYDROGENASE"/>
    <property type="match status" value="1"/>
</dbReference>
<comment type="cofactor">
    <cofactor evidence="1">
        <name>FAD</name>
        <dbReference type="ChEBI" id="CHEBI:57692"/>
    </cofactor>
</comment>
<dbReference type="GO" id="GO:0005886">
    <property type="term" value="C:plasma membrane"/>
    <property type="evidence" value="ECO:0007669"/>
    <property type="project" value="TreeGrafter"/>
</dbReference>
<dbReference type="Gene3D" id="1.10.540.10">
    <property type="entry name" value="Acyl-CoA dehydrogenase/oxidase, N-terminal domain"/>
    <property type="match status" value="1"/>
</dbReference>
<dbReference type="InterPro" id="IPR046373">
    <property type="entry name" value="Acyl-CoA_Oxase/DH_mid-dom_sf"/>
</dbReference>
<dbReference type="Pfam" id="PF02771">
    <property type="entry name" value="Acyl-CoA_dh_N"/>
    <property type="match status" value="1"/>
</dbReference>
<feature type="domain" description="Acyl-CoA oxidase/dehydrogenase middle" evidence="7">
    <location>
        <begin position="139"/>
        <end position="232"/>
    </location>
</feature>
<dbReference type="InterPro" id="IPR009075">
    <property type="entry name" value="AcylCo_DH/oxidase_C"/>
</dbReference>
<dbReference type="Pfam" id="PF00441">
    <property type="entry name" value="Acyl-CoA_dh_1"/>
    <property type="match status" value="1"/>
</dbReference>
<dbReference type="Gene3D" id="2.40.110.10">
    <property type="entry name" value="Butyryl-CoA Dehydrogenase, subunit A, domain 2"/>
    <property type="match status" value="1"/>
</dbReference>
<dbReference type="PANTHER" id="PTHR43292:SF3">
    <property type="entry name" value="ACYL-COA DEHYDROGENASE FADE29"/>
    <property type="match status" value="1"/>
</dbReference>
<dbReference type="FunFam" id="2.40.110.10:FF:000002">
    <property type="entry name" value="Acyl-CoA dehydrogenase fadE12"/>
    <property type="match status" value="1"/>
</dbReference>
<keyword evidence="3" id="KW-0285">Flavoprotein</keyword>
<dbReference type="GO" id="GO:0050660">
    <property type="term" value="F:flavin adenine dinucleotide binding"/>
    <property type="evidence" value="ECO:0007669"/>
    <property type="project" value="InterPro"/>
</dbReference>
<dbReference type="AlphaFoldDB" id="A0A6J6ALT4"/>
<evidence type="ECO:0000259" key="6">
    <source>
        <dbReference type="Pfam" id="PF00441"/>
    </source>
</evidence>
<organism evidence="9">
    <name type="scientific">freshwater metagenome</name>
    <dbReference type="NCBI Taxonomy" id="449393"/>
    <lineage>
        <taxon>unclassified sequences</taxon>
        <taxon>metagenomes</taxon>
        <taxon>ecological metagenomes</taxon>
    </lineage>
</organism>
<evidence type="ECO:0000313" key="9">
    <source>
        <dbReference type="EMBL" id="CAB4371239.1"/>
    </source>
</evidence>
<evidence type="ECO:0000259" key="7">
    <source>
        <dbReference type="Pfam" id="PF02770"/>
    </source>
</evidence>
<evidence type="ECO:0000256" key="5">
    <source>
        <dbReference type="ARBA" id="ARBA00023002"/>
    </source>
</evidence>
<reference evidence="9" key="1">
    <citation type="submission" date="2020-05" db="EMBL/GenBank/DDBJ databases">
        <authorList>
            <person name="Chiriac C."/>
            <person name="Salcher M."/>
            <person name="Ghai R."/>
            <person name="Kavagutti S V."/>
        </authorList>
    </citation>
    <scope>NUCLEOTIDE SEQUENCE</scope>
</reference>
<evidence type="ECO:0000256" key="2">
    <source>
        <dbReference type="ARBA" id="ARBA00009347"/>
    </source>
</evidence>
<proteinExistence type="inferred from homology"/>
<dbReference type="GO" id="GO:0016627">
    <property type="term" value="F:oxidoreductase activity, acting on the CH-CH group of donors"/>
    <property type="evidence" value="ECO:0007669"/>
    <property type="project" value="InterPro"/>
</dbReference>
<protein>
    <submittedName>
        <fullName evidence="9">Unannotated protein</fullName>
    </submittedName>
</protein>
<keyword evidence="4" id="KW-0274">FAD</keyword>
<evidence type="ECO:0000256" key="3">
    <source>
        <dbReference type="ARBA" id="ARBA00022630"/>
    </source>
</evidence>
<feature type="domain" description="Acyl-CoA dehydrogenase/oxidase C-terminal" evidence="6">
    <location>
        <begin position="244"/>
        <end position="397"/>
    </location>
</feature>
<dbReference type="InterPro" id="IPR013786">
    <property type="entry name" value="AcylCoA_DH/ox_N"/>
</dbReference>
<dbReference type="EMBL" id="CAEUNJ010000023">
    <property type="protein sequence ID" value="CAB4371239.1"/>
    <property type="molecule type" value="Genomic_DNA"/>
</dbReference>
<name>A0A6J6ALT4_9ZZZZ</name>
<sequence length="407" mass="45275">MRSACVTPITRGYVSEMDIGYSPEQEALRTELRTYYDNLLDEETVEALSHSHGIGQATKDVWKQMCTDGWAGIGWPKEYGGQARGPIDQFVFFDESMRAGAPVPMLTLNTVGPTIMNYGTDWQKEFFLPKILAGDLHFCIGYSEPGAGTDLAALQTRAVRDGDEYVINGQKMWTSLAGGADYCWLAVRTDPEAKKHKGISVIVVPMDTPGITIQPLRLMGEHDINATYFDDVRVPAKYLIGEENGGWGLITNQLNHERVTLCSSGMPERILTNVRKWAQDTKLPDGRRVIDQEWVQINLAKVHAKLEYLRLANWKVAWSASTEKLHPADASSVKVFGTEFYLDAYTMLMEVLGPRAYLDADAPESILRSQLEAGIRGTIILTFGGGTNELQRDLIAMFGLGFPRSAR</sequence>
<dbReference type="SUPFAM" id="SSF47203">
    <property type="entry name" value="Acyl-CoA dehydrogenase C-terminal domain-like"/>
    <property type="match status" value="1"/>
</dbReference>
<dbReference type="InterPro" id="IPR036250">
    <property type="entry name" value="AcylCo_DH-like_C"/>
</dbReference>
<feature type="domain" description="Acyl-CoA dehydrogenase/oxidase N-terminal" evidence="8">
    <location>
        <begin position="22"/>
        <end position="135"/>
    </location>
</feature>
<dbReference type="Gene3D" id="1.20.140.10">
    <property type="entry name" value="Butyryl-CoA Dehydrogenase, subunit A, domain 3"/>
    <property type="match status" value="1"/>
</dbReference>
<evidence type="ECO:0000259" key="8">
    <source>
        <dbReference type="Pfam" id="PF02771"/>
    </source>
</evidence>
<evidence type="ECO:0000256" key="4">
    <source>
        <dbReference type="ARBA" id="ARBA00022827"/>
    </source>
</evidence>
<evidence type="ECO:0000256" key="1">
    <source>
        <dbReference type="ARBA" id="ARBA00001974"/>
    </source>
</evidence>
<dbReference type="Pfam" id="PF02770">
    <property type="entry name" value="Acyl-CoA_dh_M"/>
    <property type="match status" value="1"/>
</dbReference>
<dbReference type="InterPro" id="IPR052161">
    <property type="entry name" value="Mycobact_Acyl-CoA_DH"/>
</dbReference>
<dbReference type="InterPro" id="IPR037069">
    <property type="entry name" value="AcylCoA_DH/ox_N_sf"/>
</dbReference>